<name>A0A3B0VUB2_9ZZZZ</name>
<evidence type="ECO:0000313" key="1">
    <source>
        <dbReference type="EMBL" id="VAW46581.1"/>
    </source>
</evidence>
<gene>
    <name evidence="1" type="ORF">MNBD_GAMMA03-686</name>
</gene>
<dbReference type="AlphaFoldDB" id="A0A3B0VUB2"/>
<evidence type="ECO:0008006" key="2">
    <source>
        <dbReference type="Google" id="ProtNLM"/>
    </source>
</evidence>
<reference evidence="1" key="1">
    <citation type="submission" date="2018-06" db="EMBL/GenBank/DDBJ databases">
        <authorList>
            <person name="Zhirakovskaya E."/>
        </authorList>
    </citation>
    <scope>NUCLEOTIDE SEQUENCE</scope>
</reference>
<organism evidence="1">
    <name type="scientific">hydrothermal vent metagenome</name>
    <dbReference type="NCBI Taxonomy" id="652676"/>
    <lineage>
        <taxon>unclassified sequences</taxon>
        <taxon>metagenomes</taxon>
        <taxon>ecological metagenomes</taxon>
    </lineage>
</organism>
<protein>
    <recommendedName>
        <fullName evidence="2">STAS domain-containing protein</fullName>
    </recommendedName>
</protein>
<dbReference type="EMBL" id="UOFC01000109">
    <property type="protein sequence ID" value="VAW46581.1"/>
    <property type="molecule type" value="Genomic_DNA"/>
</dbReference>
<accession>A0A3B0VUB2</accession>
<sequence length="96" mass="10786">MPKLEWCEKSSVMKLPSVVTLETLPELLKQSKSILLLPVKWVDFSLVQQADSAVLALLLIWSKNSSPPLKALELPDSLQNLITLYDLESIIIIDNK</sequence>
<proteinExistence type="predicted"/>